<dbReference type="Pfam" id="PF12013">
    <property type="entry name" value="OrsD"/>
    <property type="match status" value="1"/>
</dbReference>
<dbReference type="Proteomes" id="UP000219369">
    <property type="component" value="Unassembled WGS sequence"/>
</dbReference>
<dbReference type="EMBL" id="FMJY01000007">
    <property type="protein sequence ID" value="SCO88967.1"/>
    <property type="molecule type" value="Genomic_DNA"/>
</dbReference>
<dbReference type="InterPro" id="IPR022698">
    <property type="entry name" value="OrsD"/>
</dbReference>
<proteinExistence type="predicted"/>
<feature type="compositionally biased region" description="Acidic residues" evidence="1">
    <location>
        <begin position="352"/>
        <end position="381"/>
    </location>
</feature>
<dbReference type="VEuPathDB" id="FungiDB:FOIG_16734"/>
<organism evidence="2 3">
    <name type="scientific">Fusarium oxysporum</name>
    <name type="common">Fusarium vascular wilt</name>
    <dbReference type="NCBI Taxonomy" id="5507"/>
    <lineage>
        <taxon>Eukaryota</taxon>
        <taxon>Fungi</taxon>
        <taxon>Dikarya</taxon>
        <taxon>Ascomycota</taxon>
        <taxon>Pezizomycotina</taxon>
        <taxon>Sordariomycetes</taxon>
        <taxon>Hypocreomycetidae</taxon>
        <taxon>Hypocreales</taxon>
        <taxon>Nectriaceae</taxon>
        <taxon>Fusarium</taxon>
        <taxon>Fusarium oxysporum species complex</taxon>
    </lineage>
</organism>
<dbReference type="VEuPathDB" id="FungiDB:FOIG_16238"/>
<evidence type="ECO:0000313" key="3">
    <source>
        <dbReference type="Proteomes" id="UP000219369"/>
    </source>
</evidence>
<gene>
    <name evidence="2" type="ORF">FRV6_13095</name>
</gene>
<name>A0A2H3TK70_FUSOX</name>
<reference evidence="3" key="1">
    <citation type="submission" date="2016-09" db="EMBL/GenBank/DDBJ databases">
        <authorList>
            <person name="Guldener U."/>
        </authorList>
    </citation>
    <scope>NUCLEOTIDE SEQUENCE [LARGE SCALE GENOMIC DNA]</scope>
    <source>
        <strain evidence="3">V64-1</strain>
    </source>
</reference>
<dbReference type="VEuPathDB" id="FungiDB:FOXG_07122"/>
<sequence length="678" mass="77379">MEDIVQLNQDYHILICRLCQAAVRPGSSIELHFRRQHQLKGQVLKDIKNYYGTLELADPKLTATPEDNSQAIQYLTISKGYSCNACRSLTTAKDNAVRHWREAGHSIAVAAAVAEEARWTEVRLQTWIGGKHACYWIVRDDSDSNGPSDTADTADNTSQSAMDELIAASQARLEQEDAVRLRKGDLKEDIDRDSPWVKRLGWLRAREVTGRSAGRQEDEEAARERLLLRRLGESFDREVERCCWRLDSVPTETLQWLNSISSVTPSGVPFGRKGKEESMSQYKSVGHRYLSFCWKAYRIGRKEAFERWAIRFTDEQWSLLGDVAEELESDRAPSSHDSGFFSGRERQAKDKEEEEEEEEEEDEEDEDGDEDEDKYQDDGEQENNGMTSPLQDALDRAVFRFIVASIKTHVGGNVYMNSLLCFCAALGIKPRPMGYIEPHLYTGLLAAMVWWARLFFLEAVFENQPLDRDEVGVEAVLAFEEQHRAWMCMGTHTVMSTIIGWMAYGKGYRQKMGGQPSIRWSEDGEGLFHMGEYIDVEDFTRTLRDEVVKAEKLLDKLFGGFWHPVSKKINMGRIVDNMIRLGAGQSFTSNPKNKWLEAGPAKVIRLMEASIWDATRVRWKRQRVKRWLRDLKLLRETLLVLVHTWGGLPNPISNLISSPGVVLAERQLGLARLYGDPG</sequence>
<dbReference type="AlphaFoldDB" id="A0A2H3TK70"/>
<evidence type="ECO:0000313" key="2">
    <source>
        <dbReference type="EMBL" id="SCO88967.1"/>
    </source>
</evidence>
<protein>
    <recommendedName>
        <fullName evidence="4">C2H2-type domain-containing protein</fullName>
    </recommendedName>
</protein>
<dbReference type="VEuPathDB" id="FungiDB:FOZG_18369"/>
<accession>A0A2H3TK70</accession>
<evidence type="ECO:0008006" key="4">
    <source>
        <dbReference type="Google" id="ProtNLM"/>
    </source>
</evidence>
<dbReference type="OrthoDB" id="3522001at2759"/>
<dbReference type="VEuPathDB" id="FungiDB:FOC4_g10013143"/>
<evidence type="ECO:0000256" key="1">
    <source>
        <dbReference type="SAM" id="MobiDB-lite"/>
    </source>
</evidence>
<feature type="region of interest" description="Disordered" evidence="1">
    <location>
        <begin position="328"/>
        <end position="389"/>
    </location>
</feature>
<dbReference type="VEuPathDB" id="FungiDB:FOC1_g10000396"/>
<dbReference type="VEuPathDB" id="FungiDB:FOMG_18164"/>
<dbReference type="VEuPathDB" id="FungiDB:FOZG_18299"/>
<dbReference type="VEuPathDB" id="FungiDB:HZS61_004932"/>